<evidence type="ECO:0000256" key="2">
    <source>
        <dbReference type="ARBA" id="ARBA00023012"/>
    </source>
</evidence>
<organism evidence="5 6">
    <name type="scientific">Gluconobacter oxydans DSM 3504</name>
    <dbReference type="NCBI Taxonomy" id="1288313"/>
    <lineage>
        <taxon>Bacteria</taxon>
        <taxon>Pseudomonadati</taxon>
        <taxon>Pseudomonadota</taxon>
        <taxon>Alphaproteobacteria</taxon>
        <taxon>Acetobacterales</taxon>
        <taxon>Acetobacteraceae</taxon>
        <taxon>Gluconobacter</taxon>
    </lineage>
</organism>
<dbReference type="Gene3D" id="3.40.50.2300">
    <property type="match status" value="1"/>
</dbReference>
<evidence type="ECO:0000313" key="5">
    <source>
        <dbReference type="EMBL" id="AHK71997.1"/>
    </source>
</evidence>
<name>A0A067Z706_GLUOY</name>
<dbReference type="SUPFAM" id="SSF52172">
    <property type="entry name" value="CheY-like"/>
    <property type="match status" value="1"/>
</dbReference>
<evidence type="ECO:0000256" key="1">
    <source>
        <dbReference type="ARBA" id="ARBA00022553"/>
    </source>
</evidence>
<dbReference type="KEGG" id="goy:GLS_c21260"/>
<gene>
    <name evidence="5" type="ORF">GLS_c21260</name>
</gene>
<keyword evidence="2" id="KW-0902">Two-component regulatory system</keyword>
<dbReference type="InterPro" id="IPR050595">
    <property type="entry name" value="Bact_response_regulator"/>
</dbReference>
<proteinExistence type="predicted"/>
<evidence type="ECO:0000313" key="6">
    <source>
        <dbReference type="Proteomes" id="UP000031656"/>
    </source>
</evidence>
<dbReference type="Pfam" id="PF00072">
    <property type="entry name" value="Response_reg"/>
    <property type="match status" value="1"/>
</dbReference>
<dbReference type="SMART" id="SM00448">
    <property type="entry name" value="REC"/>
    <property type="match status" value="1"/>
</dbReference>
<dbReference type="AlphaFoldDB" id="A0A067Z706"/>
<accession>A0A067Z706</accession>
<dbReference type="HOGENOM" id="CLU_000445_69_8_5"/>
<dbReference type="GO" id="GO:0000160">
    <property type="term" value="P:phosphorelay signal transduction system"/>
    <property type="evidence" value="ECO:0007669"/>
    <property type="project" value="UniProtKB-KW"/>
</dbReference>
<dbReference type="EMBL" id="CP004373">
    <property type="protein sequence ID" value="AHK71997.1"/>
    <property type="molecule type" value="Genomic_DNA"/>
</dbReference>
<dbReference type="PROSITE" id="PS50110">
    <property type="entry name" value="RESPONSE_REGULATORY"/>
    <property type="match status" value="1"/>
</dbReference>
<feature type="domain" description="Response regulatory" evidence="4">
    <location>
        <begin position="6"/>
        <end position="121"/>
    </location>
</feature>
<dbReference type="Proteomes" id="UP000031656">
    <property type="component" value="Chromosome"/>
</dbReference>
<sequence length="126" mass="13704">MAPSLTVLLIEDDFLIRTCLAEFLLDSGLTVREADNCAEARAIIGAEPKLDALVADMTLPDGDGMTLVQPARERWPDLPVIYISGHGDLRRDETSGDPARDRFISKPYTLASILEALLEMTSAASD</sequence>
<dbReference type="PANTHER" id="PTHR44591">
    <property type="entry name" value="STRESS RESPONSE REGULATOR PROTEIN 1"/>
    <property type="match status" value="1"/>
</dbReference>
<feature type="modified residue" description="4-aspartylphosphate" evidence="3">
    <location>
        <position position="56"/>
    </location>
</feature>
<dbReference type="InterPro" id="IPR011006">
    <property type="entry name" value="CheY-like_superfamily"/>
</dbReference>
<keyword evidence="1 3" id="KW-0597">Phosphoprotein</keyword>
<dbReference type="InterPro" id="IPR001789">
    <property type="entry name" value="Sig_transdc_resp-reg_receiver"/>
</dbReference>
<dbReference type="GeneID" id="56906352"/>
<protein>
    <submittedName>
        <fullName evidence="5">Putative two-component trancriptional regulator</fullName>
    </submittedName>
</protein>
<evidence type="ECO:0000259" key="4">
    <source>
        <dbReference type="PROSITE" id="PS50110"/>
    </source>
</evidence>
<dbReference type="RefSeq" id="WP_011253527.1">
    <property type="nucleotide sequence ID" value="NZ_CP004373.1"/>
</dbReference>
<dbReference type="PANTHER" id="PTHR44591:SF14">
    <property type="entry name" value="PROTEIN PILG"/>
    <property type="match status" value="1"/>
</dbReference>
<evidence type="ECO:0000256" key="3">
    <source>
        <dbReference type="PROSITE-ProRule" id="PRU00169"/>
    </source>
</evidence>
<reference evidence="5 6" key="1">
    <citation type="journal article" date="2015" name="Appl. Microbiol. Biotechnol.">
        <title>The consequence of an additional NADH dehydrogenase paralog on the growth of Gluconobacter oxydans DSM3504.</title>
        <authorList>
            <person name="Kostner D."/>
            <person name="Luchterhand B."/>
            <person name="Junker A."/>
            <person name="Volland S."/>
            <person name="Daniel R."/>
            <person name="Buchs J."/>
            <person name="Liebl W."/>
            <person name="Ehrenreich A."/>
        </authorList>
    </citation>
    <scope>NUCLEOTIDE SEQUENCE [LARGE SCALE GENOMIC DNA]</scope>
    <source>
        <strain evidence="5">DSM 3504</strain>
    </source>
</reference>